<comment type="caution">
    <text evidence="1">The sequence shown here is derived from an EMBL/GenBank/DDBJ whole genome shotgun (WGS) entry which is preliminary data.</text>
</comment>
<dbReference type="EMBL" id="QNRE01000052">
    <property type="protein sequence ID" value="RBO78313.1"/>
    <property type="molecule type" value="Genomic_DNA"/>
</dbReference>
<dbReference type="AlphaFoldDB" id="A0A366CU21"/>
<name>A0A366CU21_9NOCA</name>
<gene>
    <name evidence="1" type="ORF">DFR74_1527</name>
</gene>
<evidence type="ECO:0000313" key="1">
    <source>
        <dbReference type="EMBL" id="RBO78313.1"/>
    </source>
</evidence>
<protein>
    <submittedName>
        <fullName evidence="1">Uncharacterized protein</fullName>
    </submittedName>
</protein>
<dbReference type="Proteomes" id="UP000252586">
    <property type="component" value="Unassembled WGS sequence"/>
</dbReference>
<evidence type="ECO:0000313" key="2">
    <source>
        <dbReference type="Proteomes" id="UP000252586"/>
    </source>
</evidence>
<proteinExistence type="predicted"/>
<keyword evidence="2" id="KW-1185">Reference proteome</keyword>
<dbReference type="STRING" id="1210090.GCA_001613185_01388"/>
<accession>A0A366CU21</accession>
<sequence length="48" mass="5602">MTVAEPITYTTTRHRCPFCRYSRTRRASTAAHIGRCRVYELREVGDRG</sequence>
<organism evidence="1 2">
    <name type="scientific">Nocardia puris</name>
    <dbReference type="NCBI Taxonomy" id="208602"/>
    <lineage>
        <taxon>Bacteria</taxon>
        <taxon>Bacillati</taxon>
        <taxon>Actinomycetota</taxon>
        <taxon>Actinomycetes</taxon>
        <taxon>Mycobacteriales</taxon>
        <taxon>Nocardiaceae</taxon>
        <taxon>Nocardia</taxon>
    </lineage>
</organism>
<reference evidence="1 2" key="1">
    <citation type="submission" date="2018-06" db="EMBL/GenBank/DDBJ databases">
        <title>Genomic Encyclopedia of Type Strains, Phase IV (KMG-IV): sequencing the most valuable type-strain genomes for metagenomic binning, comparative biology and taxonomic classification.</title>
        <authorList>
            <person name="Goeker M."/>
        </authorList>
    </citation>
    <scope>NUCLEOTIDE SEQUENCE [LARGE SCALE GENOMIC DNA]</scope>
    <source>
        <strain evidence="1 2">DSM 44599</strain>
    </source>
</reference>